<dbReference type="EMBL" id="CP003167">
    <property type="protein sequence ID" value="AGB01783.1"/>
    <property type="molecule type" value="Genomic_DNA"/>
</dbReference>
<dbReference type="AlphaFoldDB" id="L0HEP3"/>
<proteinExistence type="predicted"/>
<evidence type="ECO:0000313" key="1">
    <source>
        <dbReference type="EMBL" id="AGB01783.1"/>
    </source>
</evidence>
<accession>L0HEP3</accession>
<name>L0HEP3_METFS</name>
<organism evidence="1 2">
    <name type="scientific">Methanoregula formicica (strain DSM 22288 / NBRC 105244 / SMSP)</name>
    <dbReference type="NCBI Taxonomy" id="593750"/>
    <lineage>
        <taxon>Archaea</taxon>
        <taxon>Methanobacteriati</taxon>
        <taxon>Methanobacteriota</taxon>
        <taxon>Stenosarchaea group</taxon>
        <taxon>Methanomicrobia</taxon>
        <taxon>Methanomicrobiales</taxon>
        <taxon>Methanoregulaceae</taxon>
        <taxon>Methanoregula</taxon>
    </lineage>
</organism>
<dbReference type="HOGENOM" id="CLU_3039037_0_0_2"/>
<reference evidence="1 2" key="2">
    <citation type="journal article" date="2014" name="Genome Announc.">
        <title>Complete Genome Sequence of Methanoregula formicica SMSPT, a Mesophilic Hydrogenotrophic Methanogen Isolated from a Methanogenic Upflow Anaerobic Sludge Blanket Reactor.</title>
        <authorList>
            <person name="Yamamoto K."/>
            <person name="Tamaki H."/>
            <person name="Cadillo-Quiroz H."/>
            <person name="Imachi H."/>
            <person name="Kyrpides N."/>
            <person name="Woyke T."/>
            <person name="Goodwin L."/>
            <person name="Zinder S.H."/>
            <person name="Kamagata Y."/>
            <person name="Liu W.T."/>
        </authorList>
    </citation>
    <scope>NUCLEOTIDE SEQUENCE [LARGE SCALE GENOMIC DNA]</scope>
    <source>
        <strain evidence="2">DSM 22288 / NBRC 105244 / SMSP</strain>
    </source>
</reference>
<dbReference type="Proteomes" id="UP000010824">
    <property type="component" value="Chromosome"/>
</dbReference>
<keyword evidence="2" id="KW-1185">Reference proteome</keyword>
<gene>
    <name evidence="1" type="ordered locus">Metfor_0723</name>
</gene>
<reference evidence="2" key="1">
    <citation type="submission" date="2011-12" db="EMBL/GenBank/DDBJ databases">
        <title>Complete sequence of Methanoregula formicicum SMSP.</title>
        <authorList>
            <person name="Lucas S."/>
            <person name="Han J."/>
            <person name="Lapidus A."/>
            <person name="Cheng J.-F."/>
            <person name="Goodwin L."/>
            <person name="Pitluck S."/>
            <person name="Peters L."/>
            <person name="Ovchinnikova G."/>
            <person name="Teshima H."/>
            <person name="Detter J.C."/>
            <person name="Han C."/>
            <person name="Tapia R."/>
            <person name="Land M."/>
            <person name="Hauser L."/>
            <person name="Kyrpides N."/>
            <person name="Ivanova N."/>
            <person name="Pagani I."/>
            <person name="Imachi H."/>
            <person name="Tamaki H."/>
            <person name="Sekiguchi Y."/>
            <person name="Kamagata Y."/>
            <person name="Cadillo-Quiroz H."/>
            <person name="Zinder S."/>
            <person name="Liu W.-T."/>
            <person name="Woyke T."/>
        </authorList>
    </citation>
    <scope>NUCLEOTIDE SEQUENCE [LARGE SCALE GENOMIC DNA]</scope>
    <source>
        <strain evidence="2">DSM 22288 / NBRC 105244 / SMSP</strain>
    </source>
</reference>
<protein>
    <submittedName>
        <fullName evidence="1">Uncharacterized protein</fullName>
    </submittedName>
</protein>
<sequence length="54" mass="6339">MFYILTGHSLLEARHDSLARVEEHLTVLHRKLRFSPISILMIFNILQRLLPLGQ</sequence>
<dbReference type="InParanoid" id="L0HEP3"/>
<dbReference type="KEGG" id="mfo:Metfor_0723"/>
<evidence type="ECO:0000313" key="2">
    <source>
        <dbReference type="Proteomes" id="UP000010824"/>
    </source>
</evidence>